<dbReference type="EMBL" id="CP017774">
    <property type="protein sequence ID" value="APA00346.1"/>
    <property type="molecule type" value="Genomic_DNA"/>
</dbReference>
<accession>A0A1D9PDY8</accession>
<dbReference type="AlphaFoldDB" id="A0A1D9PDY8"/>
<protein>
    <recommendedName>
        <fullName evidence="3">Alkyl hydroperoxide reductase subunit C/ Thiol specific antioxidant domain-containing protein</fullName>
    </recommendedName>
</protein>
<dbReference type="STRING" id="1306519.BIW12_13430"/>
<dbReference type="Proteomes" id="UP000178198">
    <property type="component" value="Chromosome"/>
</dbReference>
<evidence type="ECO:0000313" key="1">
    <source>
        <dbReference type="EMBL" id="APA00346.1"/>
    </source>
</evidence>
<evidence type="ECO:0008006" key="3">
    <source>
        <dbReference type="Google" id="ProtNLM"/>
    </source>
</evidence>
<dbReference type="SUPFAM" id="SSF52833">
    <property type="entry name" value="Thioredoxin-like"/>
    <property type="match status" value="1"/>
</dbReference>
<proteinExistence type="predicted"/>
<keyword evidence="2" id="KW-1185">Reference proteome</keyword>
<dbReference type="InterPro" id="IPR036249">
    <property type="entry name" value="Thioredoxin-like_sf"/>
</dbReference>
<dbReference type="KEGG" id="fcm:BIW12_13430"/>
<dbReference type="RefSeq" id="WP_071185583.1">
    <property type="nucleotide sequence ID" value="NZ_CP017774.1"/>
</dbReference>
<organism evidence="1 2">
    <name type="scientific">Flavobacterium commune</name>
    <dbReference type="NCBI Taxonomy" id="1306519"/>
    <lineage>
        <taxon>Bacteria</taxon>
        <taxon>Pseudomonadati</taxon>
        <taxon>Bacteroidota</taxon>
        <taxon>Flavobacteriia</taxon>
        <taxon>Flavobacteriales</taxon>
        <taxon>Flavobacteriaceae</taxon>
        <taxon>Flavobacterium</taxon>
    </lineage>
</organism>
<sequence length="207" mass="24243">MKKINYIIILILIVLNSVLAYKIKSNTTEFRTIYSLLNKKLDKNKSAVIKFEHNFIREQKNENLQLDSNFELLDILGNKVFAKDILKKNSLVFRFSELNCGDCIDAEINALINNKDKIKKNVILISYYQNPRNLFVFYNEFQKKGLVNFEMYLSPAKGLGIPLDQQNIPYYFCVNSNLIMNNFFIPQKEKPKLSQVYLECTSKNFLN</sequence>
<dbReference type="Gene3D" id="3.40.30.10">
    <property type="entry name" value="Glutaredoxin"/>
    <property type="match status" value="1"/>
</dbReference>
<dbReference type="OrthoDB" id="1443425at2"/>
<gene>
    <name evidence="1" type="ORF">BIW12_13430</name>
</gene>
<evidence type="ECO:0000313" key="2">
    <source>
        <dbReference type="Proteomes" id="UP000178198"/>
    </source>
</evidence>
<reference evidence="1 2" key="1">
    <citation type="submission" date="2016-10" db="EMBL/GenBank/DDBJ databases">
        <title>Complete Genome Sequence of Flavobacterium sp. PK15.</title>
        <authorList>
            <person name="Ekwe A."/>
            <person name="Kim S.B."/>
        </authorList>
    </citation>
    <scope>NUCLEOTIDE SEQUENCE [LARGE SCALE GENOMIC DNA]</scope>
    <source>
        <strain evidence="1 2">PK15</strain>
    </source>
</reference>
<name>A0A1D9PDY8_9FLAO</name>